<dbReference type="AlphaFoldDB" id="A0A8H5KHY7"/>
<evidence type="ECO:0000256" key="2">
    <source>
        <dbReference type="SAM" id="SignalP"/>
    </source>
</evidence>
<keyword evidence="4" id="KW-1185">Reference proteome</keyword>
<gene>
    <name evidence="3" type="ORF">FPCIR_13937</name>
</gene>
<dbReference type="InterPro" id="IPR024079">
    <property type="entry name" value="MetalloPept_cat_dom_sf"/>
</dbReference>
<comment type="caution">
    <text evidence="3">The sequence shown here is derived from an EMBL/GenBank/DDBJ whole genome shotgun (WGS) entry which is preliminary data.</text>
</comment>
<dbReference type="EMBL" id="JAAOAS010000598">
    <property type="protein sequence ID" value="KAF5573544.1"/>
    <property type="molecule type" value="Genomic_DNA"/>
</dbReference>
<feature type="chain" id="PRO_5034168915" evidence="2">
    <location>
        <begin position="25"/>
        <end position="510"/>
    </location>
</feature>
<accession>A0A8H5KHY7</accession>
<name>A0A8H5KHY7_9HYPO</name>
<evidence type="ECO:0000256" key="1">
    <source>
        <dbReference type="SAM" id="MobiDB-lite"/>
    </source>
</evidence>
<dbReference type="Gene3D" id="3.40.390.10">
    <property type="entry name" value="Collagenase (Catalytic Domain)"/>
    <property type="match status" value="1"/>
</dbReference>
<protein>
    <submittedName>
        <fullName evidence="3">Killer toxin subunits alpha beta</fullName>
    </submittedName>
</protein>
<evidence type="ECO:0000313" key="4">
    <source>
        <dbReference type="Proteomes" id="UP000546213"/>
    </source>
</evidence>
<feature type="compositionally biased region" description="Acidic residues" evidence="1">
    <location>
        <begin position="343"/>
        <end position="355"/>
    </location>
</feature>
<dbReference type="GO" id="GO:0008237">
    <property type="term" value="F:metallopeptidase activity"/>
    <property type="evidence" value="ECO:0007669"/>
    <property type="project" value="InterPro"/>
</dbReference>
<feature type="signal peptide" evidence="2">
    <location>
        <begin position="1"/>
        <end position="24"/>
    </location>
</feature>
<proteinExistence type="predicted"/>
<dbReference type="OrthoDB" id="1896086at2759"/>
<organism evidence="3 4">
    <name type="scientific">Fusarium pseudocircinatum</name>
    <dbReference type="NCBI Taxonomy" id="56676"/>
    <lineage>
        <taxon>Eukaryota</taxon>
        <taxon>Fungi</taxon>
        <taxon>Dikarya</taxon>
        <taxon>Ascomycota</taxon>
        <taxon>Pezizomycotina</taxon>
        <taxon>Sordariomycetes</taxon>
        <taxon>Hypocreomycetidae</taxon>
        <taxon>Hypocreales</taxon>
        <taxon>Nectriaceae</taxon>
        <taxon>Fusarium</taxon>
        <taxon>Fusarium fujikuroi species complex</taxon>
    </lineage>
</organism>
<evidence type="ECO:0000313" key="3">
    <source>
        <dbReference type="EMBL" id="KAF5573544.1"/>
    </source>
</evidence>
<reference evidence="3 4" key="1">
    <citation type="submission" date="2020-05" db="EMBL/GenBank/DDBJ databases">
        <title>Identification and distribution of gene clusters putatively required for synthesis of sphingolipid metabolism inhibitors in phylogenetically diverse species of the filamentous fungus Fusarium.</title>
        <authorList>
            <person name="Kim H.-S."/>
            <person name="Busman M."/>
            <person name="Brown D.W."/>
            <person name="Divon H."/>
            <person name="Uhlig S."/>
            <person name="Proctor R.H."/>
        </authorList>
    </citation>
    <scope>NUCLEOTIDE SEQUENCE [LARGE SCALE GENOMIC DNA]</scope>
    <source>
        <strain evidence="3 4">NRRL 36939</strain>
    </source>
</reference>
<sequence>MKVLFTFIFSLTYQLLPFVALVRSKIDDRQAAIDTLRDALADSEYNLTDADGDIGGLATRLFGWQGCGGWGSSKRKAIYSGWGQSWKMMDAVQGKSLNWNEAAAVEYLAPPFINQEERTAIKNIIDTIVTIRGGSNLNPLKWWLHVRCDDPDGKCPCNPGSGTLMAYTTNRDSGSGYARINFCPAYFELPNLYQVVKDNSNKELPIEHRANLNNYYKNKGRVWFHELLHIDWASGVDSPYHITDLICLLTNQDDETFYLPIYGPQLTKGLAKFKLGAAWWLKRNADNFAMYAMAKTVQKATGNYTHLPLAVTLEGVQDNPDLFMTGNIIIDREGRTTIVGPEDQGECQAPDDEDGPGEKDNVVPFNSSAWFMDESYYPEDYNRQVRGWLADANPRHNRVRIVLMQTAAGPQWIVVQDTPEDPIKDFCLAGILSKVPANGDENNLEFPTELPAFEAHGTKGCVYSGTSNIVGSLACEDGPSDIRCWEDPEWRDMAYCDGGKYMLGIKCDWA</sequence>
<dbReference type="SUPFAM" id="SSF55486">
    <property type="entry name" value="Metalloproteases ('zincins'), catalytic domain"/>
    <property type="match status" value="1"/>
</dbReference>
<feature type="region of interest" description="Disordered" evidence="1">
    <location>
        <begin position="335"/>
        <end position="359"/>
    </location>
</feature>
<keyword evidence="2" id="KW-0732">Signal</keyword>
<dbReference type="Proteomes" id="UP000546213">
    <property type="component" value="Unassembled WGS sequence"/>
</dbReference>